<keyword evidence="4" id="KW-1185">Reference proteome</keyword>
<dbReference type="KEGG" id="chya:V22_31140"/>
<protein>
    <recommendedName>
        <fullName evidence="2">DUF1559 domain-containing protein</fullName>
    </recommendedName>
</protein>
<proteinExistence type="predicted"/>
<keyword evidence="1" id="KW-0732">Signal</keyword>
<dbReference type="SUPFAM" id="SSF54523">
    <property type="entry name" value="Pili subunits"/>
    <property type="match status" value="1"/>
</dbReference>
<name>A0A517TBU7_9PLAN</name>
<feature type="signal peptide" evidence="1">
    <location>
        <begin position="1"/>
        <end position="22"/>
    </location>
</feature>
<dbReference type="PANTHER" id="PTHR30093">
    <property type="entry name" value="GENERAL SECRETION PATHWAY PROTEIN G"/>
    <property type="match status" value="1"/>
</dbReference>
<dbReference type="AlphaFoldDB" id="A0A517TBU7"/>
<gene>
    <name evidence="3" type="ORF">V22_31140</name>
</gene>
<dbReference type="InterPro" id="IPR045584">
    <property type="entry name" value="Pilin-like"/>
</dbReference>
<dbReference type="PANTHER" id="PTHR30093:SF2">
    <property type="entry name" value="TYPE II SECRETION SYSTEM PROTEIN H"/>
    <property type="match status" value="1"/>
</dbReference>
<reference evidence="3 4" key="1">
    <citation type="submission" date="2019-02" db="EMBL/GenBank/DDBJ databases">
        <title>Deep-cultivation of Planctomycetes and their phenomic and genomic characterization uncovers novel biology.</title>
        <authorList>
            <person name="Wiegand S."/>
            <person name="Jogler M."/>
            <person name="Boedeker C."/>
            <person name="Pinto D."/>
            <person name="Vollmers J."/>
            <person name="Rivas-Marin E."/>
            <person name="Kohn T."/>
            <person name="Peeters S.H."/>
            <person name="Heuer A."/>
            <person name="Rast P."/>
            <person name="Oberbeckmann S."/>
            <person name="Bunk B."/>
            <person name="Jeske O."/>
            <person name="Meyerdierks A."/>
            <person name="Storesund J.E."/>
            <person name="Kallscheuer N."/>
            <person name="Luecker S."/>
            <person name="Lage O.M."/>
            <person name="Pohl T."/>
            <person name="Merkel B.J."/>
            <person name="Hornburger P."/>
            <person name="Mueller R.-W."/>
            <person name="Bruemmer F."/>
            <person name="Labrenz M."/>
            <person name="Spormann A.M."/>
            <person name="Op den Camp H."/>
            <person name="Overmann J."/>
            <person name="Amann R."/>
            <person name="Jetten M.S.M."/>
            <person name="Mascher T."/>
            <person name="Medema M.H."/>
            <person name="Devos D.P."/>
            <person name="Kaster A.-K."/>
            <person name="Ovreas L."/>
            <person name="Rohde M."/>
            <person name="Galperin M.Y."/>
            <person name="Jogler C."/>
        </authorList>
    </citation>
    <scope>NUCLEOTIDE SEQUENCE [LARGE SCALE GENOMIC DNA]</scope>
    <source>
        <strain evidence="3 4">V22</strain>
    </source>
</reference>
<sequence length="552" mass="61665" precursor="true">MNRFNLLSICVSAICLSFILTANGIAEDSQVALEKLLVTPNTALVISLRPKQLLIDEELQMLPYEVADAAGEKFLGMPARSIEHVFAIGEVPQASPPLYAVAVQADRAWDFEEFADEVAGHTEFAMLNDVGYLKNTTDNPWMPSFYLLNEKKTLLVAPTAMIEKLIGEETQETENSITEMIANRGLNDDLYVAADLEAIRPFLFIGIGAAASQVPEKFRKYTALPTLLKSLQFSMNYSNDAISGISVVANNETDAENFKKLLRQGAEEFLNAFSQEIDKQHSDDPVERAIVAYLQRVMHVNINNMMPTQDGDSFYWVFPKSGSKATNLMFTATAVSLVTPAVIAARAAARRAQSINNMKHLMIAMHSYHATHNAFPAHANYSQNGKPLLSWRVHLLPFLDEEELYNQFHFDEPWDSPHNKTLINKMPDAFREPASGIPKSEFKTNYLAPVGEGFVFDGTPTAIRIRDITDGTSNTIAMLQVDDDNAVVWTKPDDWEFDNKKPYNGLTGKLYNGTLIVALADGSTRTVKQRIEKNLFEILLKRNDGEFVPLTW</sequence>
<feature type="domain" description="DUF1559" evidence="2">
    <location>
        <begin position="344"/>
        <end position="494"/>
    </location>
</feature>
<accession>A0A517TBU7</accession>
<dbReference type="InterPro" id="IPR011453">
    <property type="entry name" value="DUF1559"/>
</dbReference>
<evidence type="ECO:0000313" key="4">
    <source>
        <dbReference type="Proteomes" id="UP000319976"/>
    </source>
</evidence>
<dbReference type="EMBL" id="CP036316">
    <property type="protein sequence ID" value="QDT65852.1"/>
    <property type="molecule type" value="Genomic_DNA"/>
</dbReference>
<evidence type="ECO:0000313" key="3">
    <source>
        <dbReference type="EMBL" id="QDT65852.1"/>
    </source>
</evidence>
<dbReference type="Proteomes" id="UP000319976">
    <property type="component" value="Chromosome"/>
</dbReference>
<evidence type="ECO:0000256" key="1">
    <source>
        <dbReference type="SAM" id="SignalP"/>
    </source>
</evidence>
<feature type="chain" id="PRO_5022246109" description="DUF1559 domain-containing protein" evidence="1">
    <location>
        <begin position="23"/>
        <end position="552"/>
    </location>
</feature>
<organism evidence="3 4">
    <name type="scientific">Calycomorphotria hydatis</name>
    <dbReference type="NCBI Taxonomy" id="2528027"/>
    <lineage>
        <taxon>Bacteria</taxon>
        <taxon>Pseudomonadati</taxon>
        <taxon>Planctomycetota</taxon>
        <taxon>Planctomycetia</taxon>
        <taxon>Planctomycetales</taxon>
        <taxon>Planctomycetaceae</taxon>
        <taxon>Calycomorphotria</taxon>
    </lineage>
</organism>
<evidence type="ECO:0000259" key="2">
    <source>
        <dbReference type="Pfam" id="PF07596"/>
    </source>
</evidence>
<dbReference type="Pfam" id="PF07596">
    <property type="entry name" value="SBP_bac_10"/>
    <property type="match status" value="1"/>
</dbReference>
<dbReference type="OrthoDB" id="285651at2"/>